<gene>
    <name evidence="3" type="ORF">ACFFRE_03230</name>
</gene>
<protein>
    <submittedName>
        <fullName evidence="3">PH domain-containing protein</fullName>
    </submittedName>
</protein>
<accession>A0ABV6C0G7</accession>
<proteinExistence type="predicted"/>
<name>A0ABV6C0G7_9ACTN</name>
<feature type="transmembrane region" description="Helical" evidence="1">
    <location>
        <begin position="55"/>
        <end position="76"/>
    </location>
</feature>
<keyword evidence="4" id="KW-1185">Reference proteome</keyword>
<feature type="domain" description="YdbS-like PH" evidence="2">
    <location>
        <begin position="80"/>
        <end position="139"/>
    </location>
</feature>
<reference evidence="3 4" key="1">
    <citation type="submission" date="2024-09" db="EMBL/GenBank/DDBJ databases">
        <authorList>
            <person name="Sun Q."/>
            <person name="Mori K."/>
        </authorList>
    </citation>
    <scope>NUCLEOTIDE SEQUENCE [LARGE SCALE GENOMIC DNA]</scope>
    <source>
        <strain evidence="3 4">JCM 15389</strain>
    </source>
</reference>
<comment type="caution">
    <text evidence="3">The sequence shown here is derived from an EMBL/GenBank/DDBJ whole genome shotgun (WGS) entry which is preliminary data.</text>
</comment>
<dbReference type="EMBL" id="JBHLYQ010000019">
    <property type="protein sequence ID" value="MFC0081172.1"/>
    <property type="molecule type" value="Genomic_DNA"/>
</dbReference>
<evidence type="ECO:0000313" key="3">
    <source>
        <dbReference type="EMBL" id="MFC0081172.1"/>
    </source>
</evidence>
<dbReference type="InterPro" id="IPR005182">
    <property type="entry name" value="YdbS-like_PH"/>
</dbReference>
<dbReference type="Proteomes" id="UP001589788">
    <property type="component" value="Unassembled WGS sequence"/>
</dbReference>
<keyword evidence="1" id="KW-0472">Membrane</keyword>
<keyword evidence="1" id="KW-0812">Transmembrane</keyword>
<dbReference type="Pfam" id="PF03703">
    <property type="entry name" value="bPH_2"/>
    <property type="match status" value="1"/>
</dbReference>
<keyword evidence="1" id="KW-1133">Transmembrane helix</keyword>
<evidence type="ECO:0000259" key="2">
    <source>
        <dbReference type="Pfam" id="PF03703"/>
    </source>
</evidence>
<sequence length="175" mass="19177">MPVGRSRNVELSGGEQLVLEGQPSWTTIGWPALAGVAGLGLLAALVVVAPTWPVALWWVLAALEGILILWIGARLWRRSRTSYQLTTWRLRCRRGLFGRTTVELLLSQIGEVEVRRSALDWLLRRGSVAVRAGGGEELVLAGQPPPAVPHGQLGYAGYFLVVHDIVTFCRRHGIL</sequence>
<dbReference type="RefSeq" id="WP_377788164.1">
    <property type="nucleotide sequence ID" value="NZ_JBHLYQ010000019.1"/>
</dbReference>
<evidence type="ECO:0000313" key="4">
    <source>
        <dbReference type="Proteomes" id="UP001589788"/>
    </source>
</evidence>
<feature type="non-terminal residue" evidence="3">
    <location>
        <position position="175"/>
    </location>
</feature>
<feature type="transmembrane region" description="Helical" evidence="1">
    <location>
        <begin position="28"/>
        <end position="49"/>
    </location>
</feature>
<organism evidence="3 4">
    <name type="scientific">Aciditerrimonas ferrireducens</name>
    <dbReference type="NCBI Taxonomy" id="667306"/>
    <lineage>
        <taxon>Bacteria</taxon>
        <taxon>Bacillati</taxon>
        <taxon>Actinomycetota</taxon>
        <taxon>Acidimicrobiia</taxon>
        <taxon>Acidimicrobiales</taxon>
        <taxon>Acidimicrobiaceae</taxon>
        <taxon>Aciditerrimonas</taxon>
    </lineage>
</organism>
<evidence type="ECO:0000256" key="1">
    <source>
        <dbReference type="SAM" id="Phobius"/>
    </source>
</evidence>